<gene>
    <name evidence="2" type="ordered locus">HBHAL_2671</name>
</gene>
<dbReference type="KEGG" id="hhd:HBHAL_2671"/>
<accession>I0JLK1</accession>
<dbReference type="PANTHER" id="PTHR37809:SF1">
    <property type="entry name" value="RIBOSOMAL PROTEIN S12 METHYLTHIOTRANSFERASE ACCESSORY FACTOR YCAO"/>
    <property type="match status" value="1"/>
</dbReference>
<dbReference type="PATRIC" id="fig|866895.3.peg.1688"/>
<dbReference type="Proteomes" id="UP000007397">
    <property type="component" value="Chromosome"/>
</dbReference>
<dbReference type="NCBIfam" id="TIGR03604">
    <property type="entry name" value="TOMM_cyclo_SagD"/>
    <property type="match status" value="1"/>
</dbReference>
<sequence length="648" mass="72532">MSPIIAMIGKGKLLELTAEELSAQWELVRLPDLNTPIPGGTTMMLVLRDAWDPSIYLQAEAAARECGVVWMPAFASFGAGVVGPFVRPGRAGCSQCAESRRLMAAVDRQDLWKVHQALIENQDARQDEWGSETAFKQMAFLIKREVEQVLKGRPSSLEESIYRMDLRSLESSRHVILPDSTCGVCSITPDDSASAAEITLEPCMKIHENSYRCRSKEGLSGVLSKDYLDPRTGLLNNKLQDFETPFADVIVNLPILGGDEGTAGRTNSYAESEMTAILEGLERSCGMDPRGKRTTVYESYNNLDSALHPLHVGVHTNEQYAQPHFPFTAFHPDKKMNWVWGCSLQQKSPVLVPERLAYYSMGCGDGFVFETSNGCALGGSREEAIFHGMLEVLERDSFLMTWYARLPLPRIDPYSSKDKELNLMIDRMREEAGYDLYLYNATLEHGIPCIFTIIKKIDPNQAGMNLICAAGAHLDPVKAVKSAIAESIGMVKPLNKEFEKNKDKYAAMLNDSSLVQKMDDHGMLYGLPEAEERLDFLLKKEQPQQTFAEAFSGKRNHPDLTDDVRDLLQTFSELDLDVIVVDQTTPEIRRNDLHCVKVLIPGMLPMTFGHHLTRITGLERVLQVPKQLGYVNRSLTLEDLNPYPHPFP</sequence>
<dbReference type="STRING" id="866895.HBHAL_2671"/>
<keyword evidence="3" id="KW-1185">Reference proteome</keyword>
<reference evidence="2 3" key="1">
    <citation type="journal article" date="2013" name="Environ. Microbiol.">
        <title>Chloride and organic osmolytes: a hybrid strategy to cope with elevated salinities by the moderately halophilic, chloride-dependent bacterium Halobacillus halophilus.</title>
        <authorList>
            <person name="Saum S.H."/>
            <person name="Pfeiffer F."/>
            <person name="Palm P."/>
            <person name="Rampp M."/>
            <person name="Schuster S.C."/>
            <person name="Muller V."/>
            <person name="Oesterhelt D."/>
        </authorList>
    </citation>
    <scope>NUCLEOTIDE SEQUENCE [LARGE SCALE GENOMIC DNA]</scope>
    <source>
        <strain evidence="3">ATCC 35676 / DSM 2266 / JCM 20832 / KCTC 3685 / LMG 17431 / NBRC 102448 / NCIMB 2269</strain>
    </source>
</reference>
<dbReference type="InterPro" id="IPR027624">
    <property type="entry name" value="TOMM_cyclo_SagD"/>
</dbReference>
<feature type="domain" description="YcaO" evidence="1">
    <location>
        <begin position="264"/>
        <end position="648"/>
    </location>
</feature>
<dbReference type="Pfam" id="PF02624">
    <property type="entry name" value="YcaO"/>
    <property type="match status" value="1"/>
</dbReference>
<organism evidence="2 3">
    <name type="scientific">Halobacillus halophilus (strain ATCC 35676 / DSM 2266 / JCM 20832 / KCTC 3685 / LMG 17431 / NBRC 102448 / NCIMB 2269)</name>
    <name type="common">Sporosarcina halophila</name>
    <dbReference type="NCBI Taxonomy" id="866895"/>
    <lineage>
        <taxon>Bacteria</taxon>
        <taxon>Bacillati</taxon>
        <taxon>Bacillota</taxon>
        <taxon>Bacilli</taxon>
        <taxon>Bacillales</taxon>
        <taxon>Bacillaceae</taxon>
        <taxon>Halobacillus</taxon>
    </lineage>
</organism>
<dbReference type="Gene3D" id="3.30.40.250">
    <property type="match status" value="1"/>
</dbReference>
<dbReference type="NCBIfam" id="TIGR03882">
    <property type="entry name" value="cyclo_dehyd_2"/>
    <property type="match status" value="1"/>
</dbReference>
<dbReference type="Gene3D" id="3.30.160.660">
    <property type="match status" value="1"/>
</dbReference>
<evidence type="ECO:0000313" key="3">
    <source>
        <dbReference type="Proteomes" id="UP000007397"/>
    </source>
</evidence>
<evidence type="ECO:0000313" key="2">
    <source>
        <dbReference type="EMBL" id="CCG45021.1"/>
    </source>
</evidence>
<evidence type="ECO:0000259" key="1">
    <source>
        <dbReference type="PROSITE" id="PS51664"/>
    </source>
</evidence>
<proteinExistence type="predicted"/>
<dbReference type="RefSeq" id="WP_014642915.1">
    <property type="nucleotide sequence ID" value="NC_017668.1"/>
</dbReference>
<dbReference type="HOGENOM" id="CLU_020793_1_0_9"/>
<dbReference type="Gene3D" id="3.30.1330.230">
    <property type="match status" value="1"/>
</dbReference>
<dbReference type="EMBL" id="HE717023">
    <property type="protein sequence ID" value="CCG45021.1"/>
    <property type="molecule type" value="Genomic_DNA"/>
</dbReference>
<name>I0JLK1_HALH3</name>
<dbReference type="AlphaFoldDB" id="I0JLK1"/>
<dbReference type="PROSITE" id="PS51664">
    <property type="entry name" value="YCAO"/>
    <property type="match status" value="1"/>
</dbReference>
<dbReference type="PANTHER" id="PTHR37809">
    <property type="entry name" value="RIBOSOMAL PROTEIN S12 METHYLTHIOTRANSFERASE ACCESSORY FACTOR YCAO"/>
    <property type="match status" value="1"/>
</dbReference>
<dbReference type="eggNOG" id="COG1944">
    <property type="taxonomic scope" value="Bacteria"/>
</dbReference>
<dbReference type="Gene3D" id="3.40.50.720">
    <property type="entry name" value="NAD(P)-binding Rossmann-like Domain"/>
    <property type="match status" value="1"/>
</dbReference>
<dbReference type="InterPro" id="IPR003776">
    <property type="entry name" value="YcaO-like_dom"/>
</dbReference>
<dbReference type="InterPro" id="IPR022291">
    <property type="entry name" value="Bacteriocin_synth_cyclodeHase"/>
</dbReference>
<protein>
    <recommendedName>
        <fullName evidence="1">YcaO domain-containing protein</fullName>
    </recommendedName>
</protein>